<dbReference type="GO" id="GO:0000030">
    <property type="term" value="F:mannosyltransferase activity"/>
    <property type="evidence" value="ECO:0007669"/>
    <property type="project" value="TreeGrafter"/>
</dbReference>
<proteinExistence type="predicted"/>
<keyword evidence="3 5" id="KW-1133">Transmembrane helix</keyword>
<dbReference type="GO" id="GO:0016020">
    <property type="term" value="C:membrane"/>
    <property type="evidence" value="ECO:0007669"/>
    <property type="project" value="UniProtKB-SubCell"/>
</dbReference>
<accession>A0A9P9A827</accession>
<reference evidence="6" key="1">
    <citation type="journal article" date="2021" name="Nat. Commun.">
        <title>Genetic determinants of endophytism in the Arabidopsis root mycobiome.</title>
        <authorList>
            <person name="Mesny F."/>
            <person name="Miyauchi S."/>
            <person name="Thiergart T."/>
            <person name="Pickel B."/>
            <person name="Atanasova L."/>
            <person name="Karlsson M."/>
            <person name="Huettel B."/>
            <person name="Barry K.W."/>
            <person name="Haridas S."/>
            <person name="Chen C."/>
            <person name="Bauer D."/>
            <person name="Andreopoulos W."/>
            <person name="Pangilinan J."/>
            <person name="LaButti K."/>
            <person name="Riley R."/>
            <person name="Lipzen A."/>
            <person name="Clum A."/>
            <person name="Drula E."/>
            <person name="Henrissat B."/>
            <person name="Kohler A."/>
            <person name="Grigoriev I.V."/>
            <person name="Martin F.M."/>
            <person name="Hacquard S."/>
        </authorList>
    </citation>
    <scope>NUCLEOTIDE SEQUENCE</scope>
    <source>
        <strain evidence="6">MPI-SDFR-AT-0117</strain>
    </source>
</reference>
<keyword evidence="2 5" id="KW-0812">Transmembrane</keyword>
<comment type="subcellular location">
    <subcellularLocation>
        <location evidence="1">Membrane</location>
    </subcellularLocation>
</comment>
<evidence type="ECO:0000313" key="7">
    <source>
        <dbReference type="Proteomes" id="UP000770015"/>
    </source>
</evidence>
<dbReference type="PANTHER" id="PTHR32385">
    <property type="entry name" value="MANNOSYL PHOSPHORYLINOSITOL CERAMIDE SYNTHASE"/>
    <property type="match status" value="1"/>
</dbReference>
<comment type="caution">
    <text evidence="6">The sequence shown here is derived from an EMBL/GenBank/DDBJ whole genome shotgun (WGS) entry which is preliminary data.</text>
</comment>
<dbReference type="Proteomes" id="UP000770015">
    <property type="component" value="Unassembled WGS sequence"/>
</dbReference>
<gene>
    <name evidence="6" type="ORF">F5X68DRAFT_215446</name>
</gene>
<evidence type="ECO:0000256" key="3">
    <source>
        <dbReference type="ARBA" id="ARBA00022989"/>
    </source>
</evidence>
<dbReference type="GO" id="GO:0051999">
    <property type="term" value="P:mannosyl-inositol phosphorylceramide biosynthetic process"/>
    <property type="evidence" value="ECO:0007669"/>
    <property type="project" value="TreeGrafter"/>
</dbReference>
<dbReference type="PANTHER" id="PTHR32385:SF20">
    <property type="entry name" value="MANNOSYL PHOSPHORYLINOSITOL CERAMIDE SYNTHASE CSH1-RELATED"/>
    <property type="match status" value="1"/>
</dbReference>
<keyword evidence="7" id="KW-1185">Reference proteome</keyword>
<name>A0A9P9A827_9PEZI</name>
<evidence type="ECO:0000256" key="2">
    <source>
        <dbReference type="ARBA" id="ARBA00022692"/>
    </source>
</evidence>
<evidence type="ECO:0000256" key="5">
    <source>
        <dbReference type="SAM" id="Phobius"/>
    </source>
</evidence>
<evidence type="ECO:0000256" key="1">
    <source>
        <dbReference type="ARBA" id="ARBA00004370"/>
    </source>
</evidence>
<dbReference type="Gene3D" id="3.90.550.20">
    <property type="match status" value="1"/>
</dbReference>
<dbReference type="SUPFAM" id="SSF53448">
    <property type="entry name" value="Nucleotide-diphospho-sugar transferases"/>
    <property type="match status" value="1"/>
</dbReference>
<evidence type="ECO:0000313" key="6">
    <source>
        <dbReference type="EMBL" id="KAH6670900.1"/>
    </source>
</evidence>
<dbReference type="InterPro" id="IPR029044">
    <property type="entry name" value="Nucleotide-diphossugar_trans"/>
</dbReference>
<sequence length="188" mass="20912">MRLVVVHAEGGVYADLDVFPRSMEELDCLRQLPGVKFAPTGGNRGLSNHMFMAPAGHPFIWWALTEAKRRGGTGSQRILLPYLRVFWSTGPLMVTEAYRQYAAMFGLQEGSPVLLDESYARTVFGHAAGRSWHGSDGQLLNFIADNVGIAAALMGLGFVTSLLGTILLGRRLRRRYSKQLRRFIPMSR</sequence>
<feature type="transmembrane region" description="Helical" evidence="5">
    <location>
        <begin position="147"/>
        <end position="168"/>
    </location>
</feature>
<dbReference type="OrthoDB" id="409543at2759"/>
<protein>
    <submittedName>
        <fullName evidence="6">Uncharacterized protein</fullName>
    </submittedName>
</protein>
<dbReference type="EMBL" id="JAGSXJ010000029">
    <property type="protein sequence ID" value="KAH6670900.1"/>
    <property type="molecule type" value="Genomic_DNA"/>
</dbReference>
<dbReference type="InterPro" id="IPR051706">
    <property type="entry name" value="Glycosyltransferase_domain"/>
</dbReference>
<evidence type="ECO:0000256" key="4">
    <source>
        <dbReference type="ARBA" id="ARBA00023136"/>
    </source>
</evidence>
<dbReference type="AlphaFoldDB" id="A0A9P9A827"/>
<keyword evidence="4 5" id="KW-0472">Membrane</keyword>
<organism evidence="6 7">
    <name type="scientific">Plectosphaerella plurivora</name>
    <dbReference type="NCBI Taxonomy" id="936078"/>
    <lineage>
        <taxon>Eukaryota</taxon>
        <taxon>Fungi</taxon>
        <taxon>Dikarya</taxon>
        <taxon>Ascomycota</taxon>
        <taxon>Pezizomycotina</taxon>
        <taxon>Sordariomycetes</taxon>
        <taxon>Hypocreomycetidae</taxon>
        <taxon>Glomerellales</taxon>
        <taxon>Plectosphaerellaceae</taxon>
        <taxon>Plectosphaerella</taxon>
    </lineage>
</organism>